<protein>
    <submittedName>
        <fullName evidence="1">Uncharacterized protein</fullName>
    </submittedName>
</protein>
<reference evidence="1 2" key="1">
    <citation type="submission" date="2015-09" db="EMBL/GenBank/DDBJ databases">
        <title>Draft genome of a European isolate of the apple canker pathogen Neonectria ditissima.</title>
        <authorList>
            <person name="Gomez-Cortecero A."/>
            <person name="Harrison R.J."/>
            <person name="Armitage A.D."/>
        </authorList>
    </citation>
    <scope>NUCLEOTIDE SEQUENCE [LARGE SCALE GENOMIC DNA]</scope>
    <source>
        <strain evidence="1 2">R09/05</strain>
    </source>
</reference>
<dbReference type="InterPro" id="IPR023393">
    <property type="entry name" value="START-like_dom_sf"/>
</dbReference>
<accession>A0A0P7BI77</accession>
<dbReference type="OrthoDB" id="2586183at2759"/>
<keyword evidence="2" id="KW-1185">Reference proteome</keyword>
<name>A0A0P7BI77_9HYPO</name>
<organism evidence="1 2">
    <name type="scientific">Neonectria ditissima</name>
    <dbReference type="NCBI Taxonomy" id="78410"/>
    <lineage>
        <taxon>Eukaryota</taxon>
        <taxon>Fungi</taxon>
        <taxon>Dikarya</taxon>
        <taxon>Ascomycota</taxon>
        <taxon>Pezizomycotina</taxon>
        <taxon>Sordariomycetes</taxon>
        <taxon>Hypocreomycetidae</taxon>
        <taxon>Hypocreales</taxon>
        <taxon>Nectriaceae</taxon>
        <taxon>Neonectria</taxon>
    </lineage>
</organism>
<dbReference type="EMBL" id="LKCW01000013">
    <property type="protein sequence ID" value="KPM44943.1"/>
    <property type="molecule type" value="Genomic_DNA"/>
</dbReference>
<evidence type="ECO:0000313" key="2">
    <source>
        <dbReference type="Proteomes" id="UP000050424"/>
    </source>
</evidence>
<proteinExistence type="predicted"/>
<sequence>MPSSIIWPAKYLPGTTDNYVSNEVIVKGITAEQVWPFLADITKWESYYTNVGQITPPSSGPVLQEKEKV</sequence>
<dbReference type="Proteomes" id="UP000050424">
    <property type="component" value="Unassembled WGS sequence"/>
</dbReference>
<dbReference type="AlphaFoldDB" id="A0A0P7BI77"/>
<gene>
    <name evidence="1" type="ORF">AK830_g1637</name>
</gene>
<dbReference type="Gene3D" id="3.30.530.20">
    <property type="match status" value="1"/>
</dbReference>
<evidence type="ECO:0000313" key="1">
    <source>
        <dbReference type="EMBL" id="KPM44943.1"/>
    </source>
</evidence>
<comment type="caution">
    <text evidence="1">The sequence shown here is derived from an EMBL/GenBank/DDBJ whole genome shotgun (WGS) entry which is preliminary data.</text>
</comment>